<gene>
    <name evidence="2" type="ORF">DB88DRAFT_97890</name>
</gene>
<name>A0AAD9FNF4_PAPLA</name>
<evidence type="ECO:0000313" key="3">
    <source>
        <dbReference type="Proteomes" id="UP001182556"/>
    </source>
</evidence>
<protein>
    <submittedName>
        <fullName evidence="2">Uncharacterized protein</fullName>
    </submittedName>
</protein>
<dbReference type="Proteomes" id="UP001182556">
    <property type="component" value="Unassembled WGS sequence"/>
</dbReference>
<dbReference type="AlphaFoldDB" id="A0AAD9FNF4"/>
<feature type="non-terminal residue" evidence="2">
    <location>
        <position position="204"/>
    </location>
</feature>
<keyword evidence="3" id="KW-1185">Reference proteome</keyword>
<dbReference type="EMBL" id="JAODAN010000011">
    <property type="protein sequence ID" value="KAK1921328.1"/>
    <property type="molecule type" value="Genomic_DNA"/>
</dbReference>
<proteinExistence type="predicted"/>
<reference evidence="2" key="1">
    <citation type="submission" date="2023-02" db="EMBL/GenBank/DDBJ databases">
        <title>Identification and recombinant expression of a fungal hydrolase from Papiliotrema laurentii that hydrolyzes apple cutin and clears colloidal polyester polyurethane.</title>
        <authorList>
            <consortium name="DOE Joint Genome Institute"/>
            <person name="Roman V.A."/>
            <person name="Bojanowski C."/>
            <person name="Crable B.R."/>
            <person name="Wagner D.N."/>
            <person name="Hung C.S."/>
            <person name="Nadeau L.J."/>
            <person name="Schratz L."/>
            <person name="Haridas S."/>
            <person name="Pangilinan J."/>
            <person name="Lipzen A."/>
            <person name="Na H."/>
            <person name="Yan M."/>
            <person name="Ng V."/>
            <person name="Grigoriev I.V."/>
            <person name="Spatafora J.W."/>
            <person name="Barlow D."/>
            <person name="Biffinger J."/>
            <person name="Kelley-Loughnane N."/>
            <person name="Varaljay V.A."/>
            <person name="Crookes-Goodson W.J."/>
        </authorList>
    </citation>
    <scope>NUCLEOTIDE SEQUENCE</scope>
    <source>
        <strain evidence="2">5307AH</strain>
    </source>
</reference>
<evidence type="ECO:0000313" key="2">
    <source>
        <dbReference type="EMBL" id="KAK1921328.1"/>
    </source>
</evidence>
<sequence>PFPLPLGPLEKVVPLPGLRTVRCLYDHPSDKSQRVARPSVAARRQSLLPRRVATTARLGRTNVFSGVCARQPGRWLVGPLGPARAARCRPEYTVYDRDDERVIGACARVDGGYGGARGVEYDEPETQRLDGHVERRGREELGVPRCRKGRVAGRGGGAGATSDSSGGDSGLSGEARGGGCYYHYLRQGYAVRGRSLLRLIGGIF</sequence>
<organism evidence="2 3">
    <name type="scientific">Papiliotrema laurentii</name>
    <name type="common">Cryptococcus laurentii</name>
    <dbReference type="NCBI Taxonomy" id="5418"/>
    <lineage>
        <taxon>Eukaryota</taxon>
        <taxon>Fungi</taxon>
        <taxon>Dikarya</taxon>
        <taxon>Basidiomycota</taxon>
        <taxon>Agaricomycotina</taxon>
        <taxon>Tremellomycetes</taxon>
        <taxon>Tremellales</taxon>
        <taxon>Rhynchogastremaceae</taxon>
        <taxon>Papiliotrema</taxon>
    </lineage>
</organism>
<accession>A0AAD9FNF4</accession>
<feature type="region of interest" description="Disordered" evidence="1">
    <location>
        <begin position="148"/>
        <end position="171"/>
    </location>
</feature>
<comment type="caution">
    <text evidence="2">The sequence shown here is derived from an EMBL/GenBank/DDBJ whole genome shotgun (WGS) entry which is preliminary data.</text>
</comment>
<evidence type="ECO:0000256" key="1">
    <source>
        <dbReference type="SAM" id="MobiDB-lite"/>
    </source>
</evidence>